<accession>A0ABU2Y8S7</accession>
<protein>
    <submittedName>
        <fullName evidence="2">Carboxypeptidase-like regulatory domain-containing protein</fullName>
    </submittedName>
</protein>
<dbReference type="Gene3D" id="2.60.40.1120">
    <property type="entry name" value="Carboxypeptidase-like, regulatory domain"/>
    <property type="match status" value="2"/>
</dbReference>
<keyword evidence="3" id="KW-1185">Reference proteome</keyword>
<dbReference type="RefSeq" id="WP_311331529.1">
    <property type="nucleotide sequence ID" value="NZ_JAVRHZ010000001.1"/>
</dbReference>
<name>A0ABU2Y8S7_9FLAO</name>
<proteinExistence type="predicted"/>
<evidence type="ECO:0000313" key="3">
    <source>
        <dbReference type="Proteomes" id="UP001254488"/>
    </source>
</evidence>
<dbReference type="SUPFAM" id="SSF49464">
    <property type="entry name" value="Carboxypeptidase regulatory domain-like"/>
    <property type="match status" value="2"/>
</dbReference>
<organism evidence="2 3">
    <name type="scientific">Patiriisocius hiemis</name>
    <dbReference type="NCBI Taxonomy" id="3075604"/>
    <lineage>
        <taxon>Bacteria</taxon>
        <taxon>Pseudomonadati</taxon>
        <taxon>Bacteroidota</taxon>
        <taxon>Flavobacteriia</taxon>
        <taxon>Flavobacteriales</taxon>
        <taxon>Flavobacteriaceae</taxon>
        <taxon>Patiriisocius</taxon>
    </lineage>
</organism>
<gene>
    <name evidence="2" type="ORF">RM538_01025</name>
</gene>
<reference evidence="2 3" key="1">
    <citation type="submission" date="2023-09" db="EMBL/GenBank/DDBJ databases">
        <authorList>
            <person name="Rey-Velasco X."/>
        </authorList>
    </citation>
    <scope>NUCLEOTIDE SEQUENCE [LARGE SCALE GENOMIC DNA]</scope>
    <source>
        <strain evidence="2 3">W242</strain>
    </source>
</reference>
<dbReference type="InterPro" id="IPR008969">
    <property type="entry name" value="CarboxyPept-like_regulatory"/>
</dbReference>
<dbReference type="Pfam" id="PF13715">
    <property type="entry name" value="CarbopepD_reg_2"/>
    <property type="match status" value="2"/>
</dbReference>
<dbReference type="EMBL" id="JAVRHZ010000001">
    <property type="protein sequence ID" value="MDT0554568.1"/>
    <property type="molecule type" value="Genomic_DNA"/>
</dbReference>
<evidence type="ECO:0000313" key="2">
    <source>
        <dbReference type="EMBL" id="MDT0554568.1"/>
    </source>
</evidence>
<feature type="region of interest" description="Disordered" evidence="1">
    <location>
        <begin position="356"/>
        <end position="375"/>
    </location>
</feature>
<dbReference type="Proteomes" id="UP001254488">
    <property type="component" value="Unassembled WGS sequence"/>
</dbReference>
<sequence>MKKAITIKIPEPCHEDWAKMTPTEKGRHCKVCTKEVVDFTNKTDEDLVKYLTNNTNTCGRFKKSQLDREVKLERKSRNSLVPYAASLLLPLSMAANAMEQGNYSKAPQKQYVSLEIGSLKTVIITGLIKDNKGALVSNATITIKETGVTTTTNEKGQYILRAKAGQTLLITHKGYHKQEVTISAEKGSFNIVLESNETVIIKGYNTSKETQVVGRMVSTIKTEITISGNVTDDAGLPLPGANVIVKGTAIGTQTDFDGNYSIEIEPNQVLVFSYVGFETQEITASNVSNTIDVSLEAGAYLGGYIVGLIITPEADDGYIEQFPRPDFREDPERKAWKEKLKKQHENEIEFKRIKQARKKAERQLKRKNKKRKGKK</sequence>
<evidence type="ECO:0000256" key="1">
    <source>
        <dbReference type="SAM" id="MobiDB-lite"/>
    </source>
</evidence>
<comment type="caution">
    <text evidence="2">The sequence shown here is derived from an EMBL/GenBank/DDBJ whole genome shotgun (WGS) entry which is preliminary data.</text>
</comment>